<dbReference type="PANTHER" id="PTHR35807">
    <property type="entry name" value="TRANSCRIPTIONAL REGULATOR REDD-RELATED"/>
    <property type="match status" value="1"/>
</dbReference>
<evidence type="ECO:0000259" key="7">
    <source>
        <dbReference type="PROSITE" id="PS51755"/>
    </source>
</evidence>
<feature type="repeat" description="TPR" evidence="4">
    <location>
        <begin position="848"/>
        <end position="881"/>
    </location>
</feature>
<dbReference type="CDD" id="cd15831">
    <property type="entry name" value="BTAD"/>
    <property type="match status" value="1"/>
</dbReference>
<dbReference type="Pfam" id="PF03704">
    <property type="entry name" value="BTAD"/>
    <property type="match status" value="1"/>
</dbReference>
<evidence type="ECO:0000256" key="1">
    <source>
        <dbReference type="ARBA" id="ARBA00023015"/>
    </source>
</evidence>
<feature type="repeat" description="TPR" evidence="4">
    <location>
        <begin position="808"/>
        <end position="841"/>
    </location>
</feature>
<evidence type="ECO:0000256" key="6">
    <source>
        <dbReference type="SAM" id="MobiDB-lite"/>
    </source>
</evidence>
<evidence type="ECO:0000313" key="8">
    <source>
        <dbReference type="EMBL" id="MFD1545347.1"/>
    </source>
</evidence>
<protein>
    <submittedName>
        <fullName evidence="8">BTAD domain-containing putative transcriptional regulator</fullName>
    </submittedName>
</protein>
<dbReference type="SMART" id="SM00028">
    <property type="entry name" value="TPR"/>
    <property type="match status" value="5"/>
</dbReference>
<keyword evidence="4" id="KW-0802">TPR repeat</keyword>
<dbReference type="InterPro" id="IPR005158">
    <property type="entry name" value="BTAD"/>
</dbReference>
<proteinExistence type="predicted"/>
<keyword evidence="3" id="KW-0804">Transcription</keyword>
<dbReference type="PROSITE" id="PS51755">
    <property type="entry name" value="OMPR_PHOB"/>
    <property type="match status" value="1"/>
</dbReference>
<feature type="region of interest" description="Disordered" evidence="6">
    <location>
        <begin position="264"/>
        <end position="283"/>
    </location>
</feature>
<dbReference type="EMBL" id="JBHUCM010000047">
    <property type="protein sequence ID" value="MFD1545347.1"/>
    <property type="molecule type" value="Genomic_DNA"/>
</dbReference>
<name>A0ABW4GVS3_9ACTN</name>
<evidence type="ECO:0000256" key="3">
    <source>
        <dbReference type="ARBA" id="ARBA00023163"/>
    </source>
</evidence>
<feature type="compositionally biased region" description="Polar residues" evidence="6">
    <location>
        <begin position="264"/>
        <end position="274"/>
    </location>
</feature>
<dbReference type="InterPro" id="IPR001867">
    <property type="entry name" value="OmpR/PhoB-type_DNA-bd"/>
</dbReference>
<dbReference type="InterPro" id="IPR019734">
    <property type="entry name" value="TPR_rpt"/>
</dbReference>
<evidence type="ECO:0000256" key="4">
    <source>
        <dbReference type="PROSITE-ProRule" id="PRU00339"/>
    </source>
</evidence>
<keyword evidence="1" id="KW-0805">Transcription regulation</keyword>
<dbReference type="RefSeq" id="WP_219532074.1">
    <property type="nucleotide sequence ID" value="NZ_JAHKRM010000013.1"/>
</dbReference>
<reference evidence="9" key="1">
    <citation type="journal article" date="2019" name="Int. J. Syst. Evol. Microbiol.">
        <title>The Global Catalogue of Microorganisms (GCM) 10K type strain sequencing project: providing services to taxonomists for standard genome sequencing and annotation.</title>
        <authorList>
            <consortium name="The Broad Institute Genomics Platform"/>
            <consortium name="The Broad Institute Genome Sequencing Center for Infectious Disease"/>
            <person name="Wu L."/>
            <person name="Ma J."/>
        </authorList>
    </citation>
    <scope>NUCLEOTIDE SEQUENCE [LARGE SCALE GENOMIC DNA]</scope>
    <source>
        <strain evidence="9">CGMCC 1.15399</strain>
    </source>
</reference>
<dbReference type="Proteomes" id="UP001597097">
    <property type="component" value="Unassembled WGS sequence"/>
</dbReference>
<keyword evidence="9" id="KW-1185">Reference proteome</keyword>
<evidence type="ECO:0000256" key="5">
    <source>
        <dbReference type="PROSITE-ProRule" id="PRU01091"/>
    </source>
</evidence>
<organism evidence="8 9">
    <name type="scientific">Nonomuraea guangzhouensis</name>
    <dbReference type="NCBI Taxonomy" id="1291555"/>
    <lineage>
        <taxon>Bacteria</taxon>
        <taxon>Bacillati</taxon>
        <taxon>Actinomycetota</taxon>
        <taxon>Actinomycetes</taxon>
        <taxon>Streptosporangiales</taxon>
        <taxon>Streptosporangiaceae</taxon>
        <taxon>Nonomuraea</taxon>
    </lineage>
</organism>
<keyword evidence="2 5" id="KW-0238">DNA-binding</keyword>
<dbReference type="SMART" id="SM00862">
    <property type="entry name" value="Trans_reg_C"/>
    <property type="match status" value="1"/>
</dbReference>
<comment type="caution">
    <text evidence="8">The sequence shown here is derived from an EMBL/GenBank/DDBJ whole genome shotgun (WGS) entry which is preliminary data.</text>
</comment>
<sequence length="954" mass="103682">MLGGNVRFAILGAVEVSAEGRELPSLAPRHRAFLGYLLLHSGTVVSVERLIEAMWGPTPPDTARAQVHAALTAMRRTLRAADAAHLVRTQPAGYLIAPAAGQLDLREFDTLVAEAESAPALAVPTLRQALALWRGPAFADVQAHFADSARARLEDRRLAAVERLVELELAAGRHAELIDQLAAELTAHPLRERLTGQLMQALHHAGRQADALAVGRGYRRRLADEQGLDPGHGFLAVEETVLRGEPPALVLHGEPVAAALIRPAQSQPPDTRTQPGPPEATPARPLAAFLPYDVADFAGRSVQVEELCGPASRTVTISVIDGMAGIGKTALAVHAAHRLAGRYPDGQLFIDLHAHTAGQRPLEPAEALEVLLRQLGVATERIPASITERAALWRAELAGRQVLLVLDNAADAAQVRPLLPGASNSLVLITSRQRLTDLDGARAVSMDVLPLPDAVALFTGIAGERAAAESEAVAEVLLLCGFLPLAVRIAATRLRHRPRWSVAHLAERLRDERRRLTELARSERGVAAAFTLSYRQLTADQQQVFRLLGLHPGRDIEPHAAAALADLPVERTEDLLEDLLDAHMLQQRAFGRYVFHDLLRQYAAQLAAEQEPPQARQAALTRLLGHQLTTASDAMDRLYPDSAHRRPRIERSECPPVPLQDAPRALAWLEAERANLVLAADGDLTHTGLLATTVYRYLYDHAYHDDALTLYGKALHAARRREDLAGEGRALTDLGWVHQVQGSHDVAREHFDQALAACRTAEDLRGQARALVGLGRVSTDEGDHERAKAANLRALEMFRDIGDRFGEAVTLDYLGVVHERLGQYAQAADLHREALELSREIGSRGGEADALDNLGVACTRLGRYAEARDHHEQALELYRRFGYRRGEAKALNSLAEIAATLGDSGQAVRLHTAALDLAVELSNRSEELRARDALARLPPGQRISLGSIDPVHTT</sequence>
<dbReference type="SMART" id="SM01043">
    <property type="entry name" value="BTAD"/>
    <property type="match status" value="1"/>
</dbReference>
<dbReference type="PANTHER" id="PTHR35807:SF1">
    <property type="entry name" value="TRANSCRIPTIONAL REGULATOR REDD"/>
    <property type="match status" value="1"/>
</dbReference>
<feature type="domain" description="OmpR/PhoB-type" evidence="7">
    <location>
        <begin position="1"/>
        <end position="98"/>
    </location>
</feature>
<evidence type="ECO:0000313" key="9">
    <source>
        <dbReference type="Proteomes" id="UP001597097"/>
    </source>
</evidence>
<evidence type="ECO:0000256" key="2">
    <source>
        <dbReference type="ARBA" id="ARBA00023125"/>
    </source>
</evidence>
<dbReference type="PROSITE" id="PS50005">
    <property type="entry name" value="TPR"/>
    <property type="match status" value="2"/>
</dbReference>
<dbReference type="InterPro" id="IPR051677">
    <property type="entry name" value="AfsR-DnrI-RedD_regulator"/>
</dbReference>
<accession>A0ABW4GVS3</accession>
<dbReference type="Pfam" id="PF13424">
    <property type="entry name" value="TPR_12"/>
    <property type="match status" value="2"/>
</dbReference>
<feature type="DNA-binding region" description="OmpR/PhoB-type" evidence="5">
    <location>
        <begin position="1"/>
        <end position="98"/>
    </location>
</feature>
<dbReference type="Pfam" id="PF00486">
    <property type="entry name" value="Trans_reg_C"/>
    <property type="match status" value="1"/>
</dbReference>
<gene>
    <name evidence="8" type="ORF">ACFSJ0_50480</name>
</gene>